<protein>
    <submittedName>
        <fullName evidence="2">Uncharacterized protein</fullName>
    </submittedName>
</protein>
<proteinExistence type="predicted"/>
<name>A0A6J4KME4_9BACT</name>
<organism evidence="2">
    <name type="scientific">uncultured Gemmatimonadota bacterium</name>
    <dbReference type="NCBI Taxonomy" id="203437"/>
    <lineage>
        <taxon>Bacteria</taxon>
        <taxon>Pseudomonadati</taxon>
        <taxon>Gemmatimonadota</taxon>
        <taxon>environmental samples</taxon>
    </lineage>
</organism>
<accession>A0A6J4KME4</accession>
<sequence>AQTRTLAVAGNPCRWMQPGAADARRGRTARLRARAGGGGQHLSAGGGDAPLPRGAGGAAGAGGRGGEPGRAGARVRGRARPAGHGGADPHAHHPPGVRLALLPAHGAGAPRALPGAQDRLAPPAPGEREGTDAPDAAAPDSRGQAAVRGPAARGGPQPPLGALPAGHPAALRHDPGAGGPLQVRLLQDRPV</sequence>
<dbReference type="AlphaFoldDB" id="A0A6J4KME4"/>
<gene>
    <name evidence="2" type="ORF">AVDCRST_MAG68-1098</name>
</gene>
<feature type="compositionally biased region" description="Gly residues" evidence="1">
    <location>
        <begin position="35"/>
        <end position="69"/>
    </location>
</feature>
<reference evidence="2" key="1">
    <citation type="submission" date="2020-02" db="EMBL/GenBank/DDBJ databases">
        <authorList>
            <person name="Meier V. D."/>
        </authorList>
    </citation>
    <scope>NUCLEOTIDE SEQUENCE</scope>
    <source>
        <strain evidence="2">AVDCRST_MAG68</strain>
    </source>
</reference>
<feature type="non-terminal residue" evidence="2">
    <location>
        <position position="1"/>
    </location>
</feature>
<feature type="non-terminal residue" evidence="2">
    <location>
        <position position="191"/>
    </location>
</feature>
<feature type="compositionally biased region" description="Low complexity" evidence="1">
    <location>
        <begin position="94"/>
        <end position="116"/>
    </location>
</feature>
<evidence type="ECO:0000256" key="1">
    <source>
        <dbReference type="SAM" id="MobiDB-lite"/>
    </source>
</evidence>
<feature type="compositionally biased region" description="Low complexity" evidence="1">
    <location>
        <begin position="142"/>
        <end position="155"/>
    </location>
</feature>
<feature type="region of interest" description="Disordered" evidence="1">
    <location>
        <begin position="16"/>
        <end position="191"/>
    </location>
</feature>
<dbReference type="EMBL" id="CADCTW010000064">
    <property type="protein sequence ID" value="CAA9309563.1"/>
    <property type="molecule type" value="Genomic_DNA"/>
</dbReference>
<evidence type="ECO:0000313" key="2">
    <source>
        <dbReference type="EMBL" id="CAA9309563.1"/>
    </source>
</evidence>